<gene>
    <name evidence="6" type="ORF">M0813_03005</name>
</gene>
<evidence type="ECO:0000259" key="4">
    <source>
        <dbReference type="Pfam" id="PF04042"/>
    </source>
</evidence>
<evidence type="ECO:0000256" key="2">
    <source>
        <dbReference type="ARBA" id="ARBA00022705"/>
    </source>
</evidence>
<feature type="domain" description="DNA polymerase delta subunit OB-fold" evidence="5">
    <location>
        <begin position="26"/>
        <end position="175"/>
    </location>
</feature>
<proteinExistence type="inferred from homology"/>
<dbReference type="Gene3D" id="3.60.21.50">
    <property type="match status" value="1"/>
</dbReference>
<evidence type="ECO:0000256" key="1">
    <source>
        <dbReference type="ARBA" id="ARBA00006035"/>
    </source>
</evidence>
<evidence type="ECO:0000256" key="3">
    <source>
        <dbReference type="SAM" id="Coils"/>
    </source>
</evidence>
<feature type="coiled-coil region" evidence="3">
    <location>
        <begin position="187"/>
        <end position="222"/>
    </location>
</feature>
<dbReference type="InterPro" id="IPR024826">
    <property type="entry name" value="DNA_pol_delta/II_ssu"/>
</dbReference>
<protein>
    <submittedName>
        <fullName evidence="6">DNA polymerase delta subunit 2</fullName>
    </submittedName>
</protein>
<feature type="domain" description="DNA polymerase alpha/delta/epsilon subunit B" evidence="4">
    <location>
        <begin position="220"/>
        <end position="438"/>
    </location>
</feature>
<keyword evidence="7" id="KW-1185">Reference proteome</keyword>
<dbReference type="Proteomes" id="UP001150062">
    <property type="component" value="Unassembled WGS sequence"/>
</dbReference>
<accession>A0ABQ8YF41</accession>
<evidence type="ECO:0000313" key="7">
    <source>
        <dbReference type="Proteomes" id="UP001150062"/>
    </source>
</evidence>
<dbReference type="InterPro" id="IPR007185">
    <property type="entry name" value="DNA_pol_a/d/e_bsu"/>
</dbReference>
<dbReference type="EMBL" id="JAOAOG010000173">
    <property type="protein sequence ID" value="KAJ6243145.1"/>
    <property type="molecule type" value="Genomic_DNA"/>
</dbReference>
<keyword evidence="3" id="KW-0175">Coiled coil</keyword>
<sequence length="485" mass="55688">MLRLNCKYTPLFERFKLSRTTQELKQFNSIYVHRIKSLRPILEKNIAAKWINDQDYPPKILKRVIDVSEQEEEVKTKENLISKEFVLIGTVYKDTSKKPNILGEYSQGYQNVMDQSYSDFKVDSYFSKEDQIVLEDENGRIYLIGDSYLLNSLVTGIVIAVKGTIEGDKFEVNEICYPGLPKQSSLNNLLLTNENENENEIKKEKEEKEEKEKKNIKKYVALISGLEIGNPKSDPQKLELLLEYLTGFLEESNENKIQSQIVRAIICGNSLFRPKPKVNQKSTTFENRKKDGNLVCSDSKSLDQFISRLSSSMAVDLMPGESDPSNLFLPQQPFHPVLFPFSRKTKSFNRVTNPYECKIDNTIFVGNSGEAINDMAKYFKNGDLNEVKFQVFQNSLDWCHLSPTCPDTLPCHPFENSDPFIIKNTPHVYFAGNQDQFSSEIIHKKSYTTGNKKISCIFVPKFYQTSEIVLVDIETLESSTVSFDF</sequence>
<comment type="similarity">
    <text evidence="1">Belongs to the DNA polymerase delta/II small subunit family.</text>
</comment>
<comment type="caution">
    <text evidence="6">The sequence shown here is derived from an EMBL/GenBank/DDBJ whole genome shotgun (WGS) entry which is preliminary data.</text>
</comment>
<reference evidence="6" key="1">
    <citation type="submission" date="2022-08" db="EMBL/GenBank/DDBJ databases">
        <title>Novel sulfate-reducing endosymbionts in the free-living metamonad Anaeramoeba.</title>
        <authorList>
            <person name="Jerlstrom-Hultqvist J."/>
            <person name="Cepicka I."/>
            <person name="Gallot-Lavallee L."/>
            <person name="Salas-Leiva D."/>
            <person name="Curtis B.A."/>
            <person name="Zahonova K."/>
            <person name="Pipaliya S."/>
            <person name="Dacks J."/>
            <person name="Roger A.J."/>
        </authorList>
    </citation>
    <scope>NUCLEOTIDE SEQUENCE</scope>
    <source>
        <strain evidence="6">Schooner1</strain>
    </source>
</reference>
<dbReference type="PANTHER" id="PTHR10416:SF0">
    <property type="entry name" value="DNA POLYMERASE DELTA SUBUNIT 2"/>
    <property type="match status" value="1"/>
</dbReference>
<organism evidence="6 7">
    <name type="scientific">Anaeramoeba flamelloides</name>
    <dbReference type="NCBI Taxonomy" id="1746091"/>
    <lineage>
        <taxon>Eukaryota</taxon>
        <taxon>Metamonada</taxon>
        <taxon>Anaeramoebidae</taxon>
        <taxon>Anaeramoeba</taxon>
    </lineage>
</organism>
<evidence type="ECO:0000313" key="6">
    <source>
        <dbReference type="EMBL" id="KAJ6243145.1"/>
    </source>
</evidence>
<dbReference type="InterPro" id="IPR040663">
    <property type="entry name" value="DNA_pol_D_N"/>
</dbReference>
<dbReference type="Gene3D" id="2.40.50.430">
    <property type="match status" value="1"/>
</dbReference>
<dbReference type="Pfam" id="PF18018">
    <property type="entry name" value="DNA_pol_D_N"/>
    <property type="match status" value="1"/>
</dbReference>
<keyword evidence="2" id="KW-0235">DNA replication</keyword>
<evidence type="ECO:0000259" key="5">
    <source>
        <dbReference type="Pfam" id="PF18018"/>
    </source>
</evidence>
<dbReference type="Pfam" id="PF04042">
    <property type="entry name" value="DNA_pol_E_B"/>
    <property type="match status" value="1"/>
</dbReference>
<dbReference type="PANTHER" id="PTHR10416">
    <property type="entry name" value="DNA POLYMERASE DELTA SUBUNIT 2"/>
    <property type="match status" value="1"/>
</dbReference>
<name>A0ABQ8YF41_9EUKA</name>